<evidence type="ECO:0000256" key="2">
    <source>
        <dbReference type="ARBA" id="ARBA00009077"/>
    </source>
</evidence>
<evidence type="ECO:0000256" key="5">
    <source>
        <dbReference type="PIRSR" id="PIRSR001434-2"/>
    </source>
</evidence>
<sequence length="424" mass="46346">MKKKLSIETLAVHGTYKKDETGATNPAIYLSNAYQFKDCTHGANLFDLSEAGYIYSRLNNPTTNVLEETVAALEGGIAALACASGQFAEFMTIATLAKCGDNIVTSNLLYGGTHTLFANQLARFGIEIRFADPKNIDEFDKLIDDKTKAIYIESIANPQGFVPNFKKFAELSEKHKVPLVVDNTCATPYLVRPIKYGAHIVIHSATKFLGGHGAVLGGIVIDSGKFDWEASGRFPELTTPDESYHGLVFTKHFGAAAFAAKMRVSAMRDIGGTISPFNAFMIQQGIGTLHVRMERHVENAKKLAKFLENHKNVAWVDYNGLKDNKNHKNADKYLTLGGGSLLTFGVKGGFEKSKEFIEKVTIALHVSNLGDIKTIVTHPASTTHRQLSEKELEATGISTDLIRVSVGIENIDDIIKDFDKALGD</sequence>
<dbReference type="GO" id="GO:0030170">
    <property type="term" value="F:pyridoxal phosphate binding"/>
    <property type="evidence" value="ECO:0007669"/>
    <property type="project" value="InterPro"/>
</dbReference>
<dbReference type="NCBIfam" id="TIGR01326">
    <property type="entry name" value="OAH_OAS_sulfhy"/>
    <property type="match status" value="1"/>
</dbReference>
<evidence type="ECO:0000256" key="6">
    <source>
        <dbReference type="RuleBase" id="RU362118"/>
    </source>
</evidence>
<dbReference type="PIRSF" id="PIRSF001434">
    <property type="entry name" value="CGS"/>
    <property type="match status" value="1"/>
</dbReference>
<reference evidence="7" key="1">
    <citation type="journal article" date="2021" name="PeerJ">
        <title>Extensive microbial diversity within the chicken gut microbiome revealed by metagenomics and culture.</title>
        <authorList>
            <person name="Gilroy R."/>
            <person name="Ravi A."/>
            <person name="Getino M."/>
            <person name="Pursley I."/>
            <person name="Horton D.L."/>
            <person name="Alikhan N.F."/>
            <person name="Baker D."/>
            <person name="Gharbi K."/>
            <person name="Hall N."/>
            <person name="Watson M."/>
            <person name="Adriaenssens E.M."/>
            <person name="Foster-Nyarko E."/>
            <person name="Jarju S."/>
            <person name="Secka A."/>
            <person name="Antonio M."/>
            <person name="Oren A."/>
            <person name="Chaudhuri R.R."/>
            <person name="La Ragione R."/>
            <person name="Hildebrand F."/>
            <person name="Pallen M.J."/>
        </authorList>
    </citation>
    <scope>NUCLEOTIDE SEQUENCE</scope>
    <source>
        <strain evidence="7">ChiW4-1371</strain>
    </source>
</reference>
<dbReference type="Proteomes" id="UP000824176">
    <property type="component" value="Unassembled WGS sequence"/>
</dbReference>
<comment type="caution">
    <text evidence="7">The sequence shown here is derived from an EMBL/GenBank/DDBJ whole genome shotgun (WGS) entry which is preliminary data.</text>
</comment>
<evidence type="ECO:0000313" key="7">
    <source>
        <dbReference type="EMBL" id="HIZ90015.1"/>
    </source>
</evidence>
<dbReference type="AlphaFoldDB" id="A0A9D2GVY6"/>
<organism evidence="7 8">
    <name type="scientific">Candidatus Mucispirillum faecigallinarum</name>
    <dbReference type="NCBI Taxonomy" id="2838699"/>
    <lineage>
        <taxon>Bacteria</taxon>
        <taxon>Pseudomonadati</taxon>
        <taxon>Deferribacterota</taxon>
        <taxon>Deferribacteres</taxon>
        <taxon>Deferribacterales</taxon>
        <taxon>Mucispirillaceae</taxon>
        <taxon>Mucispirillum</taxon>
    </lineage>
</organism>
<keyword evidence="4 5" id="KW-0663">Pyridoxal phosphate</keyword>
<dbReference type="GO" id="GO:0003961">
    <property type="term" value="F:O-acetylhomoserine aminocarboxypropyltransferase activity"/>
    <property type="evidence" value="ECO:0007669"/>
    <property type="project" value="TreeGrafter"/>
</dbReference>
<evidence type="ECO:0000256" key="4">
    <source>
        <dbReference type="ARBA" id="ARBA00022898"/>
    </source>
</evidence>
<proteinExistence type="inferred from homology"/>
<name>A0A9D2GVY6_9BACT</name>
<dbReference type="FunFam" id="3.40.640.10:FF:000035">
    <property type="entry name" value="O-succinylhomoserine sulfhydrylase"/>
    <property type="match status" value="1"/>
</dbReference>
<dbReference type="Gene3D" id="3.40.640.10">
    <property type="entry name" value="Type I PLP-dependent aspartate aminotransferase-like (Major domain)"/>
    <property type="match status" value="1"/>
</dbReference>
<keyword evidence="3" id="KW-0808">Transferase</keyword>
<dbReference type="InterPro" id="IPR006235">
    <property type="entry name" value="OAc-hSer/O-AcSer_sulfhydrylase"/>
</dbReference>
<dbReference type="GO" id="GO:0005737">
    <property type="term" value="C:cytoplasm"/>
    <property type="evidence" value="ECO:0007669"/>
    <property type="project" value="TreeGrafter"/>
</dbReference>
<dbReference type="GO" id="GO:0004124">
    <property type="term" value="F:cysteine synthase activity"/>
    <property type="evidence" value="ECO:0007669"/>
    <property type="project" value="TreeGrafter"/>
</dbReference>
<gene>
    <name evidence="7" type="ORF">H9804_08710</name>
</gene>
<dbReference type="InterPro" id="IPR015421">
    <property type="entry name" value="PyrdxlP-dep_Trfase_major"/>
</dbReference>
<accession>A0A9D2GVY6</accession>
<dbReference type="Gene3D" id="3.90.1150.10">
    <property type="entry name" value="Aspartate Aminotransferase, domain 1"/>
    <property type="match status" value="1"/>
</dbReference>
<dbReference type="EMBL" id="DXAQ01000129">
    <property type="protein sequence ID" value="HIZ90015.1"/>
    <property type="molecule type" value="Genomic_DNA"/>
</dbReference>
<dbReference type="PANTHER" id="PTHR43797:SF2">
    <property type="entry name" value="HOMOCYSTEINE_CYSTEINE SYNTHASE"/>
    <property type="match status" value="1"/>
</dbReference>
<dbReference type="Pfam" id="PF01053">
    <property type="entry name" value="Cys_Met_Meta_PP"/>
    <property type="match status" value="1"/>
</dbReference>
<dbReference type="CDD" id="cd00614">
    <property type="entry name" value="CGS_like"/>
    <property type="match status" value="1"/>
</dbReference>
<dbReference type="InterPro" id="IPR015424">
    <property type="entry name" value="PyrdxlP-dep_Trfase"/>
</dbReference>
<dbReference type="SUPFAM" id="SSF53383">
    <property type="entry name" value="PLP-dependent transferases"/>
    <property type="match status" value="1"/>
</dbReference>
<dbReference type="InterPro" id="IPR015422">
    <property type="entry name" value="PyrdxlP-dep_Trfase_small"/>
</dbReference>
<dbReference type="InterPro" id="IPR000277">
    <property type="entry name" value="Cys/Met-Metab_PyrdxlP-dep_enz"/>
</dbReference>
<comment type="similarity">
    <text evidence="2 6">Belongs to the trans-sulfuration enzymes family.</text>
</comment>
<evidence type="ECO:0000313" key="8">
    <source>
        <dbReference type="Proteomes" id="UP000824176"/>
    </source>
</evidence>
<protein>
    <submittedName>
        <fullName evidence="7">O-acetylhomoserine aminocarboxypropyltransferase/cysteine synthase</fullName>
    </submittedName>
</protein>
<evidence type="ECO:0000256" key="1">
    <source>
        <dbReference type="ARBA" id="ARBA00001933"/>
    </source>
</evidence>
<reference evidence="7" key="2">
    <citation type="submission" date="2021-04" db="EMBL/GenBank/DDBJ databases">
        <authorList>
            <person name="Gilroy R."/>
        </authorList>
    </citation>
    <scope>NUCLEOTIDE SEQUENCE</scope>
    <source>
        <strain evidence="7">ChiW4-1371</strain>
    </source>
</reference>
<dbReference type="GO" id="GO:0071269">
    <property type="term" value="P:L-homocysteine biosynthetic process"/>
    <property type="evidence" value="ECO:0007669"/>
    <property type="project" value="TreeGrafter"/>
</dbReference>
<feature type="modified residue" description="N6-(pyridoxal phosphate)lysine" evidence="5">
    <location>
        <position position="207"/>
    </location>
</feature>
<dbReference type="PANTHER" id="PTHR43797">
    <property type="entry name" value="HOMOCYSTEINE/CYSTEINE SYNTHASE"/>
    <property type="match status" value="1"/>
</dbReference>
<dbReference type="GO" id="GO:0006535">
    <property type="term" value="P:cysteine biosynthetic process from serine"/>
    <property type="evidence" value="ECO:0007669"/>
    <property type="project" value="TreeGrafter"/>
</dbReference>
<evidence type="ECO:0000256" key="3">
    <source>
        <dbReference type="ARBA" id="ARBA00022679"/>
    </source>
</evidence>
<comment type="cofactor">
    <cofactor evidence="1 6">
        <name>pyridoxal 5'-phosphate</name>
        <dbReference type="ChEBI" id="CHEBI:597326"/>
    </cofactor>
</comment>
<dbReference type="GO" id="GO:0019346">
    <property type="term" value="P:transsulfuration"/>
    <property type="evidence" value="ECO:0007669"/>
    <property type="project" value="InterPro"/>
</dbReference>